<organism evidence="1 2">
    <name type="scientific">Stutzerimonas nitrititolerans</name>
    <dbReference type="NCBI Taxonomy" id="2482751"/>
    <lineage>
        <taxon>Bacteria</taxon>
        <taxon>Pseudomonadati</taxon>
        <taxon>Pseudomonadota</taxon>
        <taxon>Gammaproteobacteria</taxon>
        <taxon>Pseudomonadales</taxon>
        <taxon>Pseudomonadaceae</taxon>
        <taxon>Stutzerimonas</taxon>
    </lineage>
</organism>
<dbReference type="Proteomes" id="UP001165292">
    <property type="component" value="Unassembled WGS sequence"/>
</dbReference>
<protein>
    <submittedName>
        <fullName evidence="1">DUF2478 domain-containing protein</fullName>
    </submittedName>
</protein>
<sequence length="175" mass="18816">MNHFPFAAVLHAGNSEGDALIRQFCAQLQASGWKVRGLLPLRGKDPQGRLPMLISDIRDGRSFAISQALGPGSHACSLDPGALAQASGVLREALHERPDLVIVNRFGAVEAAGRGFASEMLALMSEGIPLLTLVSPQYQADWQRFVGTEDCLLPLSEEALLSWADALPRGMEQNV</sequence>
<evidence type="ECO:0000313" key="1">
    <source>
        <dbReference type="EMBL" id="MCO7545942.1"/>
    </source>
</evidence>
<gene>
    <name evidence="1" type="ORF">NJF43_14385</name>
</gene>
<name>A0AA41WK10_9GAMM</name>
<dbReference type="EMBL" id="JAMYBS010000017">
    <property type="protein sequence ID" value="MCO7545942.1"/>
    <property type="molecule type" value="Genomic_DNA"/>
</dbReference>
<dbReference type="Pfam" id="PF10649">
    <property type="entry name" value="DUF2478"/>
    <property type="match status" value="1"/>
</dbReference>
<evidence type="ECO:0000313" key="2">
    <source>
        <dbReference type="Proteomes" id="UP001165292"/>
    </source>
</evidence>
<dbReference type="RefSeq" id="WP_253163672.1">
    <property type="nucleotide sequence ID" value="NZ_DAMAPE010000009.1"/>
</dbReference>
<comment type="caution">
    <text evidence="1">The sequence shown here is derived from an EMBL/GenBank/DDBJ whole genome shotgun (WGS) entry which is preliminary data.</text>
</comment>
<proteinExistence type="predicted"/>
<accession>A0AA41WK10</accession>
<dbReference type="InterPro" id="IPR018912">
    <property type="entry name" value="DUF2478"/>
</dbReference>
<dbReference type="AlphaFoldDB" id="A0AA41WK10"/>
<reference evidence="1" key="1">
    <citation type="submission" date="2022-06" db="EMBL/GenBank/DDBJ databases">
        <title>Detection of beta-lactamases in bacteria of animal origin.</title>
        <authorList>
            <person name="Mlynarcik P."/>
            <person name="Zdarska V."/>
            <person name="Chudobova H."/>
            <person name="Prochazkova P."/>
            <person name="Hricova K."/>
            <person name="Mezerova K."/>
            <person name="Bardon J."/>
            <person name="Dolejska M."/>
            <person name="Sukkar I."/>
            <person name="Kolar M."/>
        </authorList>
    </citation>
    <scope>NUCLEOTIDE SEQUENCE</scope>
    <source>
        <strain evidence="1">S 300-3</strain>
    </source>
</reference>